<comment type="caution">
    <text evidence="1">The sequence shown here is derived from an EMBL/GenBank/DDBJ whole genome shotgun (WGS) entry which is preliminary data.</text>
</comment>
<accession>A0A7Y0SFL6</accession>
<dbReference type="AlphaFoldDB" id="A0A7Y0SFL6"/>
<reference evidence="1 2" key="1">
    <citation type="submission" date="2020-04" db="EMBL/GenBank/DDBJ databases">
        <title>Whole-genome sequencing of Vibrio spp. from China reveals different genetic environments of blaCTX-M-14 among diverse lineages.</title>
        <authorList>
            <person name="Zheng Z."/>
            <person name="Ye L."/>
            <person name="Chen S."/>
        </authorList>
    </citation>
    <scope>NUCLEOTIDE SEQUENCE [LARGE SCALE GENOMIC DNA]</scope>
    <source>
        <strain evidence="1 2">Vb0551</strain>
    </source>
</reference>
<dbReference type="InterPro" id="IPR014121">
    <property type="entry name" value="TraN_Ftype"/>
</dbReference>
<dbReference type="Proteomes" id="UP000518904">
    <property type="component" value="Unassembled WGS sequence"/>
</dbReference>
<evidence type="ECO:0000313" key="1">
    <source>
        <dbReference type="EMBL" id="NMU82565.1"/>
    </source>
</evidence>
<feature type="non-terminal residue" evidence="1">
    <location>
        <position position="86"/>
    </location>
</feature>
<organism evidence="1 2">
    <name type="scientific">Vibrio parahaemolyticus</name>
    <dbReference type="NCBI Taxonomy" id="670"/>
    <lineage>
        <taxon>Bacteria</taxon>
        <taxon>Pseudomonadati</taxon>
        <taxon>Pseudomonadota</taxon>
        <taxon>Gammaproteobacteria</taxon>
        <taxon>Vibrionales</taxon>
        <taxon>Vibrionaceae</taxon>
        <taxon>Vibrio</taxon>
    </lineage>
</organism>
<protein>
    <submittedName>
        <fullName evidence="1">Conjugal transfer protein TraN</fullName>
    </submittedName>
</protein>
<gene>
    <name evidence="1" type="primary">traN</name>
    <name evidence="1" type="ORF">HKB16_06675</name>
</gene>
<evidence type="ECO:0000313" key="2">
    <source>
        <dbReference type="Proteomes" id="UP000518904"/>
    </source>
</evidence>
<dbReference type="Pfam" id="PF06986">
    <property type="entry name" value="F_T4SS_TraN"/>
    <property type="match status" value="1"/>
</dbReference>
<dbReference type="EMBL" id="JABCLB010000808">
    <property type="protein sequence ID" value="NMU82565.1"/>
    <property type="molecule type" value="Genomic_DNA"/>
</dbReference>
<sequence length="86" mass="9776">WQSDCSTLLPECQQTSRTCVEPGGTRTINGVPTYMSCWKYEKQYHCDTQDTCAELTECQENNRQCSLELEGVCISEQIVKTCAIEE</sequence>
<name>A0A7Y0SFL6_VIBPH</name>
<feature type="non-terminal residue" evidence="1">
    <location>
        <position position="1"/>
    </location>
</feature>
<proteinExistence type="predicted"/>